<dbReference type="PROSITE" id="PS51847">
    <property type="entry name" value="SMP"/>
    <property type="match status" value="1"/>
</dbReference>
<dbReference type="PANTHER" id="PTHR10774">
    <property type="entry name" value="EXTENDED SYNAPTOTAGMIN-RELATED"/>
    <property type="match status" value="1"/>
</dbReference>
<keyword evidence="11 12" id="KW-0472">Membrane</keyword>
<dbReference type="AlphaFoldDB" id="A0AAW1JSL3"/>
<evidence type="ECO:0000256" key="11">
    <source>
        <dbReference type="ARBA" id="ARBA00023136"/>
    </source>
</evidence>
<keyword evidence="7" id="KW-0106">Calcium</keyword>
<keyword evidence="9" id="KW-0445">Lipid transport</keyword>
<evidence type="ECO:0000256" key="1">
    <source>
        <dbReference type="ARBA" id="ARBA00004167"/>
    </source>
</evidence>
<comment type="caution">
    <text evidence="14">The sequence shown here is derived from an EMBL/GenBank/DDBJ whole genome shotgun (WGS) entry which is preliminary data.</text>
</comment>
<dbReference type="InterPro" id="IPR045050">
    <property type="entry name" value="Synaptotagmin_plant"/>
</dbReference>
<gene>
    <name evidence="14" type="ORF">RND81_07G069100</name>
</gene>
<evidence type="ECO:0000256" key="5">
    <source>
        <dbReference type="ARBA" id="ARBA00022723"/>
    </source>
</evidence>
<evidence type="ECO:0000256" key="6">
    <source>
        <dbReference type="ARBA" id="ARBA00022737"/>
    </source>
</evidence>
<evidence type="ECO:0000256" key="3">
    <source>
        <dbReference type="ARBA" id="ARBA00022448"/>
    </source>
</evidence>
<comment type="subcellular location">
    <subcellularLocation>
        <location evidence="1">Membrane</location>
        <topology evidence="1">Single-pass membrane protein</topology>
    </subcellularLocation>
</comment>
<organism evidence="14 15">
    <name type="scientific">Saponaria officinalis</name>
    <name type="common">Common soapwort</name>
    <name type="synonym">Lychnis saponaria</name>
    <dbReference type="NCBI Taxonomy" id="3572"/>
    <lineage>
        <taxon>Eukaryota</taxon>
        <taxon>Viridiplantae</taxon>
        <taxon>Streptophyta</taxon>
        <taxon>Embryophyta</taxon>
        <taxon>Tracheophyta</taxon>
        <taxon>Spermatophyta</taxon>
        <taxon>Magnoliopsida</taxon>
        <taxon>eudicotyledons</taxon>
        <taxon>Gunneridae</taxon>
        <taxon>Pentapetalae</taxon>
        <taxon>Caryophyllales</taxon>
        <taxon>Caryophyllaceae</taxon>
        <taxon>Caryophylleae</taxon>
        <taxon>Saponaria</taxon>
    </lineage>
</organism>
<keyword evidence="8 12" id="KW-1133">Transmembrane helix</keyword>
<dbReference type="InterPro" id="IPR031468">
    <property type="entry name" value="SMP_LBD"/>
</dbReference>
<evidence type="ECO:0000313" key="14">
    <source>
        <dbReference type="EMBL" id="KAK9705596.1"/>
    </source>
</evidence>
<dbReference type="Pfam" id="PF17047">
    <property type="entry name" value="SMP_LBD"/>
    <property type="match status" value="1"/>
</dbReference>
<evidence type="ECO:0000256" key="2">
    <source>
        <dbReference type="ARBA" id="ARBA00006996"/>
    </source>
</evidence>
<evidence type="ECO:0000256" key="8">
    <source>
        <dbReference type="ARBA" id="ARBA00022989"/>
    </source>
</evidence>
<evidence type="ECO:0000256" key="9">
    <source>
        <dbReference type="ARBA" id="ARBA00023055"/>
    </source>
</evidence>
<feature type="domain" description="SMP-LTD" evidence="13">
    <location>
        <begin position="67"/>
        <end position="241"/>
    </location>
</feature>
<name>A0AAW1JSL3_SAPOF</name>
<dbReference type="Proteomes" id="UP001443914">
    <property type="component" value="Unassembled WGS sequence"/>
</dbReference>
<sequence>MGFLSTLVGILGFFIGLPIDLVIGFFFFVYSKPKEVQEPAVTSIHEWDTSTPQELMPEIPNWIKTPDYERVDWLNKFMLDLWPYLQKGICKTIESTTQPIFAEYFGKYQIKEIEFENLDLGTLPPTFHGLKVYETNENQLVMEPAIRWAGNPNIVLAVKLMSAKIRFQLVDLQIFATPRIHLRPLVPTFPCFANIIVSLMEKPHVDFGLKVMGGDIMAIPGLYRFVQVQMCNHWIIYMGDY</sequence>
<reference evidence="14" key="1">
    <citation type="submission" date="2024-03" db="EMBL/GenBank/DDBJ databases">
        <title>WGS assembly of Saponaria officinalis var. Norfolk2.</title>
        <authorList>
            <person name="Jenkins J."/>
            <person name="Shu S."/>
            <person name="Grimwood J."/>
            <person name="Barry K."/>
            <person name="Goodstein D."/>
            <person name="Schmutz J."/>
            <person name="Leebens-Mack J."/>
            <person name="Osbourn A."/>
        </authorList>
    </citation>
    <scope>NUCLEOTIDE SEQUENCE [LARGE SCALE GENOMIC DNA]</scope>
    <source>
        <strain evidence="14">JIC</strain>
    </source>
</reference>
<keyword evidence="6" id="KW-0677">Repeat</keyword>
<dbReference type="GO" id="GO:0006869">
    <property type="term" value="P:lipid transport"/>
    <property type="evidence" value="ECO:0007669"/>
    <property type="project" value="UniProtKB-KW"/>
</dbReference>
<dbReference type="CDD" id="cd21677">
    <property type="entry name" value="SMP_SYT"/>
    <property type="match status" value="1"/>
</dbReference>
<dbReference type="GO" id="GO:0008289">
    <property type="term" value="F:lipid binding"/>
    <property type="evidence" value="ECO:0007669"/>
    <property type="project" value="UniProtKB-KW"/>
</dbReference>
<evidence type="ECO:0000313" key="15">
    <source>
        <dbReference type="Proteomes" id="UP001443914"/>
    </source>
</evidence>
<keyword evidence="5" id="KW-0479">Metal-binding</keyword>
<dbReference type="GO" id="GO:0016020">
    <property type="term" value="C:membrane"/>
    <property type="evidence" value="ECO:0007669"/>
    <property type="project" value="UniProtKB-SubCell"/>
</dbReference>
<dbReference type="PANTHER" id="PTHR10774:SF62">
    <property type="entry name" value="SYNAPTOTAGMIN-3"/>
    <property type="match status" value="1"/>
</dbReference>
<protein>
    <recommendedName>
        <fullName evidence="13">SMP-LTD domain-containing protein</fullName>
    </recommendedName>
</protein>
<keyword evidence="15" id="KW-1185">Reference proteome</keyword>
<dbReference type="EMBL" id="JBDFQZ010000007">
    <property type="protein sequence ID" value="KAK9705596.1"/>
    <property type="molecule type" value="Genomic_DNA"/>
</dbReference>
<accession>A0AAW1JSL3</accession>
<feature type="transmembrane region" description="Helical" evidence="12">
    <location>
        <begin position="6"/>
        <end position="30"/>
    </location>
</feature>
<keyword evidence="10" id="KW-0446">Lipid-binding</keyword>
<dbReference type="GO" id="GO:0005783">
    <property type="term" value="C:endoplasmic reticulum"/>
    <property type="evidence" value="ECO:0007669"/>
    <property type="project" value="TreeGrafter"/>
</dbReference>
<keyword evidence="3" id="KW-0813">Transport</keyword>
<evidence type="ECO:0000256" key="7">
    <source>
        <dbReference type="ARBA" id="ARBA00022837"/>
    </source>
</evidence>
<evidence type="ECO:0000256" key="12">
    <source>
        <dbReference type="SAM" id="Phobius"/>
    </source>
</evidence>
<evidence type="ECO:0000256" key="4">
    <source>
        <dbReference type="ARBA" id="ARBA00022692"/>
    </source>
</evidence>
<dbReference type="GO" id="GO:0046872">
    <property type="term" value="F:metal ion binding"/>
    <property type="evidence" value="ECO:0007669"/>
    <property type="project" value="UniProtKB-KW"/>
</dbReference>
<keyword evidence="4 12" id="KW-0812">Transmembrane</keyword>
<dbReference type="InterPro" id="IPR039010">
    <property type="entry name" value="Synaptotagmin_SMP"/>
</dbReference>
<evidence type="ECO:0000259" key="13">
    <source>
        <dbReference type="PROSITE" id="PS51847"/>
    </source>
</evidence>
<proteinExistence type="inferred from homology"/>
<comment type="similarity">
    <text evidence="2">Belongs to the synaptotagmin family.</text>
</comment>
<evidence type="ECO:0000256" key="10">
    <source>
        <dbReference type="ARBA" id="ARBA00023121"/>
    </source>
</evidence>